<proteinExistence type="predicted"/>
<reference evidence="6 7" key="1">
    <citation type="submission" date="2013-12" db="EMBL/GenBank/DDBJ databases">
        <title>Genome and proteome characterization of Caldibacillus debilis GB1 derived from a cellulolytic aero-tolerant co-culture.</title>
        <authorList>
            <person name="Wushke S.T."/>
            <person name="Zhang X."/>
            <person name="Fristensky B."/>
            <person name="Wilkins J.A."/>
            <person name="Levin D.B."/>
            <person name="Sparling R."/>
        </authorList>
    </citation>
    <scope>NUCLEOTIDE SEQUENCE [LARGE SCALE GENOMIC DNA]</scope>
    <source>
        <strain evidence="6 7">GB1</strain>
    </source>
</reference>
<dbReference type="GO" id="GO:0003678">
    <property type="term" value="F:DNA helicase activity"/>
    <property type="evidence" value="ECO:0007669"/>
    <property type="project" value="UniProtKB-ARBA"/>
</dbReference>
<dbReference type="Gene3D" id="3.40.50.300">
    <property type="entry name" value="P-loop containing nucleotide triphosphate hydrolases"/>
    <property type="match status" value="2"/>
</dbReference>
<dbReference type="InterPro" id="IPR027417">
    <property type="entry name" value="P-loop_NTPase"/>
</dbReference>
<keyword evidence="1" id="KW-0547">Nucleotide-binding</keyword>
<dbReference type="AlphaFoldDB" id="A0A420VDR9"/>
<gene>
    <name evidence="6" type="ORF">Cdeb_01309</name>
</gene>
<dbReference type="CDD" id="cd17933">
    <property type="entry name" value="DEXSc_RecD-like"/>
    <property type="match status" value="1"/>
</dbReference>
<dbReference type="Gene3D" id="1.10.10.2220">
    <property type="match status" value="1"/>
</dbReference>
<organism evidence="6 7">
    <name type="scientific">Caldibacillus debilis GB1</name>
    <dbReference type="NCBI Taxonomy" id="1339248"/>
    <lineage>
        <taxon>Bacteria</taxon>
        <taxon>Bacillati</taxon>
        <taxon>Bacillota</taxon>
        <taxon>Bacilli</taxon>
        <taxon>Bacillales</taxon>
        <taxon>Bacillaceae</taxon>
        <taxon>Caldibacillus</taxon>
    </lineage>
</organism>
<feature type="domain" description="ATP-dependent RecD2 DNA helicase-like helix-hairpin-helix" evidence="4">
    <location>
        <begin position="86"/>
        <end position="146"/>
    </location>
</feature>
<protein>
    <submittedName>
        <fullName evidence="6">ATP-dependent exoDNAse (Exonuclease V), alpha subunit-helicase superfamily I member</fullName>
        <ecNumber evidence="6">3.1.11.5</ecNumber>
    </submittedName>
</protein>
<dbReference type="EMBL" id="AZRV01000035">
    <property type="protein sequence ID" value="RKO61814.1"/>
    <property type="molecule type" value="Genomic_DNA"/>
</dbReference>
<evidence type="ECO:0000256" key="1">
    <source>
        <dbReference type="ARBA" id="ARBA00022741"/>
    </source>
</evidence>
<evidence type="ECO:0000259" key="3">
    <source>
        <dbReference type="Pfam" id="PF13538"/>
    </source>
</evidence>
<dbReference type="RefSeq" id="WP_120669255.1">
    <property type="nucleotide sequence ID" value="NZ_AZRV01000035.1"/>
</dbReference>
<dbReference type="Gene3D" id="2.30.30.940">
    <property type="match status" value="1"/>
</dbReference>
<evidence type="ECO:0000256" key="2">
    <source>
        <dbReference type="ARBA" id="ARBA00022840"/>
    </source>
</evidence>
<comment type="caution">
    <text evidence="6">The sequence shown here is derived from an EMBL/GenBank/DDBJ whole genome shotgun (WGS) entry which is preliminary data.</text>
</comment>
<evidence type="ECO:0000259" key="4">
    <source>
        <dbReference type="Pfam" id="PF14490"/>
    </source>
</evidence>
<evidence type="ECO:0000259" key="5">
    <source>
        <dbReference type="Pfam" id="PF18335"/>
    </source>
</evidence>
<dbReference type="InterPro" id="IPR041451">
    <property type="entry name" value="RecD2_SH13"/>
</dbReference>
<feature type="domain" description="ATP-dependent RecD2 DNA helicase SH3" evidence="5">
    <location>
        <begin position="627"/>
        <end position="702"/>
    </location>
</feature>
<keyword evidence="6" id="KW-0378">Hydrolase</keyword>
<dbReference type="Pfam" id="PF13604">
    <property type="entry name" value="AAA_30"/>
    <property type="match status" value="1"/>
</dbReference>
<feature type="domain" description="UvrD-like helicase C-terminal" evidence="3">
    <location>
        <begin position="739"/>
        <end position="781"/>
    </location>
</feature>
<dbReference type="Pfam" id="PF18335">
    <property type="entry name" value="SH3_13"/>
    <property type="match status" value="1"/>
</dbReference>
<feature type="domain" description="ATP-dependent RecD2 DNA helicase-like helix-hairpin-helix" evidence="4">
    <location>
        <begin position="151"/>
        <end position="239"/>
    </location>
</feature>
<keyword evidence="2" id="KW-0067">ATP-binding</keyword>
<keyword evidence="7" id="KW-1185">Reference proteome</keyword>
<sequence length="817" mass="93348">MPETDIAKLPAGTSVKLSVVPTFKIYYENGYGIYQCLADETTPLVIKGTFPLPLHLDQVYEIEGKVVLHGFEKQVHVTKYEAMEPKGAYKVIAYLTQLKGLNSRAEKIYAKFGDKSIQVLKKHPEKVAEAIKGISLKQAKKWQEELLQRESEEKDMLFLLNLGLSVKQAHELRDNYGYRIRRKLKEDPYILLSVRGSSIGFPKCDQIAKKIGIDYGHPSRIAQGIRHTLKEAAREGHTFLPKDELFERTKELLSVKLTLNEMKKILVARNDTVKLHSRTFKVDLDDLEWRVKKMESLKRESAREKYRYPVYELETKPFEDGLEALQLEGEIVIRHNSVVALRYFDEEERRIAENVRRLAQKTDWPVKVDLERNLDIYLDKHNIVLEKKQREAVLRFSAHKGGFYILNGSAGCGKTFTLKIILEMLKLVFKANREPIRVRIMAPTGKAAKVATKATGHEAETIHRALEYHPDLGFQRNRRNPLECNVLVVDESSMMDVDLAVALFEAIETGTSVILLGDTKQLPSVGAGNILRDLIDSELTEVVTLDVVKRQNALSGIIKNANRIINGQMLETCPDTGDAYVIHEDMDGSIQRKTISSVKRLLSLGYTLDEIQVLVPQKRGTVGVYELNALIQSIFNPNPDGKIKNPHSPKISLYYRKGDKVIHIRNNYDKIWYRKDEMGEYKPLNRFGITNGETGIIEDIDTMVVADDGMIQKKRRIVVKYDAGYIFYLEGEDMKELDHAFALSIHKSQGSQWPAVIIPLSSQHSFFLDRNLIYTAWTRAERFGTIIGPPKVLAQAIYKVKSTKRWTQLQEYLRLVP</sequence>
<dbReference type="Proteomes" id="UP000286235">
    <property type="component" value="Unassembled WGS sequence"/>
</dbReference>
<dbReference type="PANTHER" id="PTHR43788:SF6">
    <property type="entry name" value="DNA HELICASE B"/>
    <property type="match status" value="1"/>
</dbReference>
<name>A0A420VDR9_9BACI</name>
<keyword evidence="6" id="KW-0269">Exonuclease</keyword>
<dbReference type="SUPFAM" id="SSF52540">
    <property type="entry name" value="P-loop containing nucleoside triphosphate hydrolases"/>
    <property type="match status" value="2"/>
</dbReference>
<keyword evidence="6" id="KW-0347">Helicase</keyword>
<keyword evidence="6" id="KW-0540">Nuclease</keyword>
<dbReference type="GO" id="GO:0005524">
    <property type="term" value="F:ATP binding"/>
    <property type="evidence" value="ECO:0007669"/>
    <property type="project" value="UniProtKB-KW"/>
</dbReference>
<evidence type="ECO:0000313" key="6">
    <source>
        <dbReference type="EMBL" id="RKO61814.1"/>
    </source>
</evidence>
<accession>A0A420VDR9</accession>
<evidence type="ECO:0000313" key="7">
    <source>
        <dbReference type="Proteomes" id="UP000286235"/>
    </source>
</evidence>
<dbReference type="InterPro" id="IPR027785">
    <property type="entry name" value="UvrD-like_helicase_C"/>
</dbReference>
<dbReference type="EC" id="3.1.11.5" evidence="6"/>
<dbReference type="GO" id="GO:0008854">
    <property type="term" value="F:exodeoxyribonuclease V activity"/>
    <property type="evidence" value="ECO:0007669"/>
    <property type="project" value="UniProtKB-EC"/>
</dbReference>
<dbReference type="InterPro" id="IPR029493">
    <property type="entry name" value="RecD2-like_HHH"/>
</dbReference>
<dbReference type="InterPro" id="IPR050534">
    <property type="entry name" value="Coronavir_polyprotein_1ab"/>
</dbReference>
<dbReference type="PANTHER" id="PTHR43788">
    <property type="entry name" value="DNA2/NAM7 HELICASE FAMILY MEMBER"/>
    <property type="match status" value="1"/>
</dbReference>
<dbReference type="CDD" id="cd18809">
    <property type="entry name" value="SF1_C_RecD"/>
    <property type="match status" value="1"/>
</dbReference>
<dbReference type="Pfam" id="PF13538">
    <property type="entry name" value="UvrD_C_2"/>
    <property type="match status" value="1"/>
</dbReference>
<dbReference type="Pfam" id="PF14490">
    <property type="entry name" value="HHH_RecD2"/>
    <property type="match status" value="2"/>
</dbReference>